<evidence type="ECO:0000256" key="6">
    <source>
        <dbReference type="ARBA" id="ARBA00022769"/>
    </source>
</evidence>
<evidence type="ECO:0000256" key="9">
    <source>
        <dbReference type="ARBA" id="ARBA00023125"/>
    </source>
</evidence>
<evidence type="ECO:0000256" key="12">
    <source>
        <dbReference type="ARBA" id="ARBA00039316"/>
    </source>
</evidence>
<dbReference type="SMART" id="SM00382">
    <property type="entry name" value="AAA"/>
    <property type="match status" value="2"/>
</dbReference>
<dbReference type="GO" id="GO:0016887">
    <property type="term" value="F:ATP hydrolysis activity"/>
    <property type="evidence" value="ECO:0007669"/>
    <property type="project" value="InterPro"/>
</dbReference>
<dbReference type="GO" id="GO:0005524">
    <property type="term" value="F:ATP binding"/>
    <property type="evidence" value="ECO:0007669"/>
    <property type="project" value="UniProtKB-KW"/>
</dbReference>
<keyword evidence="7" id="KW-0067">ATP-binding</keyword>
<evidence type="ECO:0000313" key="16">
    <source>
        <dbReference type="EMBL" id="EHB63465.1"/>
    </source>
</evidence>
<dbReference type="InterPro" id="IPR003593">
    <property type="entry name" value="AAA+_ATPase"/>
</dbReference>
<evidence type="ECO:0000256" key="1">
    <source>
        <dbReference type="ARBA" id="ARBA00004496"/>
    </source>
</evidence>
<gene>
    <name evidence="16" type="ORF">PaelaDRAFT_3350</name>
</gene>
<evidence type="ECO:0000256" key="8">
    <source>
        <dbReference type="ARBA" id="ARBA00022881"/>
    </source>
</evidence>
<comment type="similarity">
    <text evidence="11">Belongs to the ABC transporter superfamily. UvrA family.</text>
</comment>
<keyword evidence="2" id="KW-0963">Cytoplasm</keyword>
<reference evidence="16 17" key="1">
    <citation type="submission" date="2011-09" db="EMBL/GenBank/DDBJ databases">
        <title>The draft genome of Paenibacillus lactis 154.</title>
        <authorList>
            <consortium name="US DOE Joint Genome Institute (JGI-PGF)"/>
            <person name="Lucas S."/>
            <person name="Han J."/>
            <person name="Lapidus A."/>
            <person name="Cheng J.-F."/>
            <person name="Goodwin L."/>
            <person name="Pitluck S."/>
            <person name="Peters L."/>
            <person name="Land M.L."/>
            <person name="Hauser L."/>
            <person name="Siebers A."/>
            <person name="Thelen M."/>
            <person name="Hugenholtz P."/>
            <person name="Allgaier M."/>
            <person name="Woyke T.J."/>
        </authorList>
    </citation>
    <scope>NUCLEOTIDE SEQUENCE [LARGE SCALE GENOMIC DNA]</scope>
    <source>
        <strain evidence="16 17">154</strain>
    </source>
</reference>
<dbReference type="InterPro" id="IPR003439">
    <property type="entry name" value="ABC_transporter-like_ATP-bd"/>
</dbReference>
<dbReference type="PATRIC" id="fig|743719.3.peg.3389"/>
<comment type="subcellular location">
    <subcellularLocation>
        <location evidence="1">Cytoplasm</location>
    </subcellularLocation>
</comment>
<evidence type="ECO:0000256" key="2">
    <source>
        <dbReference type="ARBA" id="ARBA00022490"/>
    </source>
</evidence>
<evidence type="ECO:0000256" key="7">
    <source>
        <dbReference type="ARBA" id="ARBA00022840"/>
    </source>
</evidence>
<evidence type="ECO:0000256" key="4">
    <source>
        <dbReference type="ARBA" id="ARBA00022741"/>
    </source>
</evidence>
<evidence type="ECO:0000256" key="11">
    <source>
        <dbReference type="ARBA" id="ARBA00038000"/>
    </source>
</evidence>
<name>G4HH89_9BACL</name>
<sequence length="783" mass="86344">MSSDMNSGKKSDMNSNTKSSMSPSLISDKSNASNPNNVIRVIGAKNKNLRSVSLDIPKKRITVFTGVSGSGKSALVFDTIAAESQRQMNETYSSFIRHRLPGYGEPDVESIEHLSAAILINQKRIGSNARSTVGTATDIHALLRLLFSRIGQPFVGHSDVFSFNNPQGMCPRCEGLGKVNVIRIDRLIDKEKSLNEGAIRFPTFRPGDFRWKRYTATGLFDNDRKLKDYSPEEWDLLLYQSGFKPPNPTPEWPPTSYYEGVIPRIERSFLSKDSRDAQLYREAINDVAPRSVCPECQGGRLNQETLSCKINGYSIADCSRMPADELIAFLRRIRESEAAPIASACITRLEQLKLVGIGYLSMDRETATLSGGESQRIKMVRQLGSSLTDLTYIFDEPSTGLHPHDVRNMNKLLLQLRDKGNTLLIVEHDPDVIRLADHIVDMGPGSGVAGGTIVYEGDYEGLLESGTLTGKHLQQRARLKEQVREPSGWLTISNAALHNLRDVTVRIPTGVLTVVTGVAGSGKSTLINHVLPQCYPETVIVDQDAIHASNRSNIATYTGIFDPIRKLYAAANHVSASLFSFNAKGACPACSGAGTITTDLAFMDQLVTVCDACRGRRFRDDVLQYRLRGKDVSEVLAMSVDDALTFFPEKDIRPALQRLHDTGLGYMTLGQPLSTLSGGERQRVKLAAELDKHGEIYVLDEPSTGLHLSDCERLVSVIERLVEQGSTVIVIEHNLDIIRQADWIIDLGPGAGMDGGRLLFSGKPRELLECKDSLTARYLEAYR</sequence>
<evidence type="ECO:0000259" key="15">
    <source>
        <dbReference type="PROSITE" id="PS50893"/>
    </source>
</evidence>
<evidence type="ECO:0000256" key="13">
    <source>
        <dbReference type="ARBA" id="ARBA00042156"/>
    </source>
</evidence>
<dbReference type="GO" id="GO:0005737">
    <property type="term" value="C:cytoplasm"/>
    <property type="evidence" value="ECO:0007669"/>
    <property type="project" value="UniProtKB-SubCell"/>
</dbReference>
<dbReference type="GO" id="GO:0003677">
    <property type="term" value="F:DNA binding"/>
    <property type="evidence" value="ECO:0007669"/>
    <property type="project" value="UniProtKB-KW"/>
</dbReference>
<dbReference type="eggNOG" id="COG0178">
    <property type="taxonomic scope" value="Bacteria"/>
</dbReference>
<feature type="region of interest" description="Disordered" evidence="14">
    <location>
        <begin position="1"/>
        <end position="32"/>
    </location>
</feature>
<dbReference type="Gene3D" id="3.40.50.300">
    <property type="entry name" value="P-loop containing nucleotide triphosphate hydrolases"/>
    <property type="match status" value="3"/>
</dbReference>
<keyword evidence="3" id="KW-0677">Repeat</keyword>
<dbReference type="AlphaFoldDB" id="G4HH89"/>
<protein>
    <recommendedName>
        <fullName evidence="12">UvrABC system protein A</fullName>
    </recommendedName>
    <alternativeName>
        <fullName evidence="13">Excinuclease ABC subunit A</fullName>
    </alternativeName>
</protein>
<keyword evidence="10" id="KW-0234">DNA repair</keyword>
<dbReference type="InterPro" id="IPR017871">
    <property type="entry name" value="ABC_transporter-like_CS"/>
</dbReference>
<dbReference type="Proteomes" id="UP000003891">
    <property type="component" value="Unassembled WGS sequence"/>
</dbReference>
<evidence type="ECO:0000256" key="14">
    <source>
        <dbReference type="SAM" id="MobiDB-lite"/>
    </source>
</evidence>
<dbReference type="CDD" id="cd03270">
    <property type="entry name" value="ABC_UvrA_I"/>
    <property type="match status" value="1"/>
</dbReference>
<feature type="domain" description="ABC transporter" evidence="15">
    <location>
        <begin position="483"/>
        <end position="774"/>
    </location>
</feature>
<organism evidence="16 17">
    <name type="scientific">Paenibacillus lactis 154</name>
    <dbReference type="NCBI Taxonomy" id="743719"/>
    <lineage>
        <taxon>Bacteria</taxon>
        <taxon>Bacillati</taxon>
        <taxon>Bacillota</taxon>
        <taxon>Bacilli</taxon>
        <taxon>Bacillales</taxon>
        <taxon>Paenibacillaceae</taxon>
        <taxon>Paenibacillus</taxon>
    </lineage>
</organism>
<dbReference type="Pfam" id="PF00005">
    <property type="entry name" value="ABC_tran"/>
    <property type="match status" value="1"/>
</dbReference>
<dbReference type="SUPFAM" id="SSF52540">
    <property type="entry name" value="P-loop containing nucleoside triphosphate hydrolases"/>
    <property type="match status" value="2"/>
</dbReference>
<keyword evidence="8" id="KW-0267">Excision nuclease</keyword>
<keyword evidence="6" id="KW-0228">DNA excision</keyword>
<dbReference type="PROSITE" id="PS00211">
    <property type="entry name" value="ABC_TRANSPORTER_1"/>
    <property type="match status" value="2"/>
</dbReference>
<dbReference type="PROSITE" id="PS50893">
    <property type="entry name" value="ABC_TRANSPORTER_2"/>
    <property type="match status" value="2"/>
</dbReference>
<keyword evidence="5" id="KW-0227">DNA damage</keyword>
<dbReference type="PANTHER" id="PTHR43152">
    <property type="entry name" value="UVRABC SYSTEM PROTEIN A"/>
    <property type="match status" value="1"/>
</dbReference>
<keyword evidence="9" id="KW-0238">DNA-binding</keyword>
<dbReference type="PANTHER" id="PTHR43152:SF2">
    <property type="entry name" value="DRUG RESISTANCE ABC TRANSPORTER"/>
    <property type="match status" value="1"/>
</dbReference>
<keyword evidence="4" id="KW-0547">Nucleotide-binding</keyword>
<dbReference type="GO" id="GO:0004518">
    <property type="term" value="F:nuclease activity"/>
    <property type="evidence" value="ECO:0007669"/>
    <property type="project" value="UniProtKB-KW"/>
</dbReference>
<proteinExistence type="inferred from homology"/>
<dbReference type="GO" id="GO:0006281">
    <property type="term" value="P:DNA repair"/>
    <property type="evidence" value="ECO:0007669"/>
    <property type="project" value="UniProtKB-KW"/>
</dbReference>
<accession>G4HH89</accession>
<evidence type="ECO:0000256" key="10">
    <source>
        <dbReference type="ARBA" id="ARBA00023204"/>
    </source>
</evidence>
<evidence type="ECO:0000313" key="17">
    <source>
        <dbReference type="Proteomes" id="UP000003891"/>
    </source>
</evidence>
<dbReference type="InterPro" id="IPR027417">
    <property type="entry name" value="P-loop_NTPase"/>
</dbReference>
<dbReference type="Gene3D" id="1.20.1580.10">
    <property type="entry name" value="ABC transporter ATPase like domain"/>
    <property type="match status" value="2"/>
</dbReference>
<feature type="domain" description="ABC transporter" evidence="15">
    <location>
        <begin position="33"/>
        <end position="469"/>
    </location>
</feature>
<evidence type="ECO:0000256" key="5">
    <source>
        <dbReference type="ARBA" id="ARBA00022763"/>
    </source>
</evidence>
<dbReference type="Gene3D" id="1.10.8.280">
    <property type="entry name" value="ABC transporter ATPase domain-like"/>
    <property type="match status" value="1"/>
</dbReference>
<evidence type="ECO:0000256" key="3">
    <source>
        <dbReference type="ARBA" id="ARBA00022737"/>
    </source>
</evidence>
<feature type="compositionally biased region" description="Polar residues" evidence="14">
    <location>
        <begin position="13"/>
        <end position="32"/>
    </location>
</feature>
<dbReference type="EMBL" id="AGIP01000007">
    <property type="protein sequence ID" value="EHB63465.1"/>
    <property type="molecule type" value="Genomic_DNA"/>
</dbReference>
<dbReference type="STRING" id="743719.PaelaDRAFT_3350"/>